<name>A0A9J8DB18_CYPCA</name>
<dbReference type="SUPFAM" id="SSF51445">
    <property type="entry name" value="(Trans)glycosidases"/>
    <property type="match status" value="1"/>
</dbReference>
<reference evidence="3" key="1">
    <citation type="submission" date="2025-08" db="UniProtKB">
        <authorList>
            <consortium name="Ensembl"/>
        </authorList>
    </citation>
    <scope>IDENTIFICATION</scope>
</reference>
<dbReference type="GO" id="GO:0005975">
    <property type="term" value="P:carbohydrate metabolic process"/>
    <property type="evidence" value="ECO:0007669"/>
    <property type="project" value="InterPro"/>
</dbReference>
<dbReference type="Gene3D" id="3.20.20.80">
    <property type="entry name" value="Glycosidases"/>
    <property type="match status" value="1"/>
</dbReference>
<dbReference type="InterPro" id="IPR001944">
    <property type="entry name" value="Glycoside_Hdrlase_35"/>
</dbReference>
<dbReference type="PRINTS" id="PR00742">
    <property type="entry name" value="GLHYDRLASE35"/>
</dbReference>
<dbReference type="InterPro" id="IPR031330">
    <property type="entry name" value="Gly_Hdrlase_35_cat"/>
</dbReference>
<reference evidence="3" key="2">
    <citation type="submission" date="2025-09" db="UniProtKB">
        <authorList>
            <consortium name="Ensembl"/>
        </authorList>
    </citation>
    <scope>IDENTIFICATION</scope>
</reference>
<protein>
    <recommendedName>
        <fullName evidence="2">Glycoside hydrolase 35 catalytic domain-containing protein</fullName>
    </recommendedName>
</protein>
<evidence type="ECO:0000259" key="2">
    <source>
        <dbReference type="Pfam" id="PF01301"/>
    </source>
</evidence>
<dbReference type="Proteomes" id="UP001108240">
    <property type="component" value="Unplaced"/>
</dbReference>
<dbReference type="GO" id="GO:0004553">
    <property type="term" value="F:hydrolase activity, hydrolyzing O-glycosyl compounds"/>
    <property type="evidence" value="ECO:0007669"/>
    <property type="project" value="InterPro"/>
</dbReference>
<feature type="domain" description="Glycoside hydrolase 35 catalytic" evidence="2">
    <location>
        <begin position="16"/>
        <end position="57"/>
    </location>
</feature>
<keyword evidence="4" id="KW-1185">Reference proteome</keyword>
<evidence type="ECO:0000313" key="4">
    <source>
        <dbReference type="Proteomes" id="UP001108240"/>
    </source>
</evidence>
<evidence type="ECO:0000313" key="3">
    <source>
        <dbReference type="Ensembl" id="ENSCCRP00000175456.1"/>
    </source>
</evidence>
<evidence type="ECO:0000256" key="1">
    <source>
        <dbReference type="ARBA" id="ARBA00009809"/>
    </source>
</evidence>
<dbReference type="Pfam" id="PF01301">
    <property type="entry name" value="Glyco_hydro_35"/>
    <property type="match status" value="1"/>
</dbReference>
<dbReference type="InterPro" id="IPR017853">
    <property type="entry name" value="GH"/>
</dbReference>
<dbReference type="AlphaFoldDB" id="A0A9J8DB18"/>
<dbReference type="Ensembl" id="ENSCCRT00000153910.1">
    <property type="protein sequence ID" value="ENSCCRP00000175456.1"/>
    <property type="gene ID" value="ENSCCRG00000078610.1"/>
</dbReference>
<proteinExistence type="inferred from homology"/>
<sequence length="80" mass="9194">AFYIKYSGLRSDSTHFTLDGAPFRILGGSIHYFRVPRAYWRERLLELKACGLNTLTTVSFFIPSKLTHCKSESSPCTVWF</sequence>
<dbReference type="GeneTree" id="ENSGT00950000186292"/>
<accession>A0A9J8DB18</accession>
<comment type="similarity">
    <text evidence="1">Belongs to the glycosyl hydrolase 35 family.</text>
</comment>
<organism evidence="3 4">
    <name type="scientific">Cyprinus carpio carpio</name>
    <dbReference type="NCBI Taxonomy" id="630221"/>
    <lineage>
        <taxon>Eukaryota</taxon>
        <taxon>Metazoa</taxon>
        <taxon>Chordata</taxon>
        <taxon>Craniata</taxon>
        <taxon>Vertebrata</taxon>
        <taxon>Euteleostomi</taxon>
        <taxon>Actinopterygii</taxon>
        <taxon>Neopterygii</taxon>
        <taxon>Teleostei</taxon>
        <taxon>Ostariophysi</taxon>
        <taxon>Cypriniformes</taxon>
        <taxon>Cyprinidae</taxon>
        <taxon>Cyprininae</taxon>
        <taxon>Cyprinus</taxon>
    </lineage>
</organism>
<dbReference type="PANTHER" id="PTHR23421">
    <property type="entry name" value="BETA-GALACTOSIDASE RELATED"/>
    <property type="match status" value="1"/>
</dbReference>